<sequence length="358" mass="39466">MKRLLVDQKNITQIRLEEVARPPLQPGEARLRLESFAITANNVTYAAVGFDIGYWKFFPTSVDGMGQVPVWGVANVVESRSDALQSEARIYGFYPLAEELVITPEIDGQGVILDAAAHRAELPAVYNRYVPVRQGAAEQDHLRALLQPLLATSYLLFDWLMDNDCFGAEQIIIGSASSKTGLGLCKYLAEPEGRKYRIIGLTSEGNRSFVEGLGACDQVLSYGEIEKIAQVPSVYVDMSGNAEVKLKLHSHLAEVLKHSAAVGTSHWDQFRPQKSLPGPKPQFFFAPSQIAKRREEWGPGEIEKRIAAAWKRVAAEAGSWMQVRVHEGIEAAPQVYADLAEGRASPRDGHVVVIENLS</sequence>
<evidence type="ECO:0000313" key="2">
    <source>
        <dbReference type="Proteomes" id="UP001596353"/>
    </source>
</evidence>
<reference evidence="2" key="1">
    <citation type="journal article" date="2019" name="Int. J. Syst. Evol. Microbiol.">
        <title>The Global Catalogue of Microorganisms (GCM) 10K type strain sequencing project: providing services to taxonomists for standard genome sequencing and annotation.</title>
        <authorList>
            <consortium name="The Broad Institute Genomics Platform"/>
            <consortium name="The Broad Institute Genome Sequencing Center for Infectious Disease"/>
            <person name="Wu L."/>
            <person name="Ma J."/>
        </authorList>
    </citation>
    <scope>NUCLEOTIDE SEQUENCE [LARGE SCALE GENOMIC DNA]</scope>
    <source>
        <strain evidence="2">CCUG 66188</strain>
    </source>
</reference>
<evidence type="ECO:0000313" key="1">
    <source>
        <dbReference type="EMBL" id="MFC6759698.1"/>
    </source>
</evidence>
<proteinExistence type="predicted"/>
<comment type="caution">
    <text evidence="1">The sequence shown here is derived from an EMBL/GenBank/DDBJ whole genome shotgun (WGS) entry which is preliminary data.</text>
</comment>
<protein>
    <submittedName>
        <fullName evidence="1">DUF2855 family protein</fullName>
    </submittedName>
</protein>
<dbReference type="Pfam" id="PF11017">
    <property type="entry name" value="DUF2855"/>
    <property type="match status" value="1"/>
</dbReference>
<dbReference type="EMBL" id="JBHSWG010000001">
    <property type="protein sequence ID" value="MFC6759698.1"/>
    <property type="molecule type" value="Genomic_DNA"/>
</dbReference>
<dbReference type="Proteomes" id="UP001596353">
    <property type="component" value="Unassembled WGS sequence"/>
</dbReference>
<dbReference type="InterPro" id="IPR021276">
    <property type="entry name" value="DUF2855"/>
</dbReference>
<gene>
    <name evidence="1" type="ORF">ACFQFQ_09670</name>
</gene>
<keyword evidence="2" id="KW-1185">Reference proteome</keyword>
<accession>A0ABW2B480</accession>
<organism evidence="1 2">
    <name type="scientific">Sulfitobacter porphyrae</name>
    <dbReference type="NCBI Taxonomy" id="1246864"/>
    <lineage>
        <taxon>Bacteria</taxon>
        <taxon>Pseudomonadati</taxon>
        <taxon>Pseudomonadota</taxon>
        <taxon>Alphaproteobacteria</taxon>
        <taxon>Rhodobacterales</taxon>
        <taxon>Roseobacteraceae</taxon>
        <taxon>Sulfitobacter</taxon>
    </lineage>
</organism>
<name>A0ABW2B480_9RHOB</name>